<dbReference type="EMBL" id="BMKG01000005">
    <property type="protein sequence ID" value="GGB95532.1"/>
    <property type="molecule type" value="Genomic_DNA"/>
</dbReference>
<evidence type="ECO:0000313" key="7">
    <source>
        <dbReference type="EMBL" id="GGB95532.1"/>
    </source>
</evidence>
<dbReference type="RefSeq" id="WP_155472826.1">
    <property type="nucleotide sequence ID" value="NZ_BMKG01000005.1"/>
</dbReference>
<dbReference type="InterPro" id="IPR036282">
    <property type="entry name" value="Glutathione-S-Trfase_C_sf"/>
</dbReference>
<evidence type="ECO:0000259" key="5">
    <source>
        <dbReference type="PROSITE" id="PS50404"/>
    </source>
</evidence>
<dbReference type="SFLD" id="SFLDG00358">
    <property type="entry name" value="Main_(cytGST)"/>
    <property type="match status" value="1"/>
</dbReference>
<evidence type="ECO:0000256" key="1">
    <source>
        <dbReference type="ARBA" id="ARBA00012452"/>
    </source>
</evidence>
<dbReference type="GO" id="GO:0005737">
    <property type="term" value="C:cytoplasm"/>
    <property type="evidence" value="ECO:0007669"/>
    <property type="project" value="UniProtKB-ARBA"/>
</dbReference>
<dbReference type="EMBL" id="WNKZ01000091">
    <property type="protein sequence ID" value="MTV55561.1"/>
    <property type="molecule type" value="Genomic_DNA"/>
</dbReference>
<organism evidence="8 9">
    <name type="scientific">Pseudoduganella buxea</name>
    <dbReference type="NCBI Taxonomy" id="1949069"/>
    <lineage>
        <taxon>Bacteria</taxon>
        <taxon>Pseudomonadati</taxon>
        <taxon>Pseudomonadota</taxon>
        <taxon>Betaproteobacteria</taxon>
        <taxon>Burkholderiales</taxon>
        <taxon>Oxalobacteraceae</taxon>
        <taxon>Telluria group</taxon>
        <taxon>Pseudoduganella</taxon>
    </lineage>
</organism>
<evidence type="ECO:0000256" key="2">
    <source>
        <dbReference type="ARBA" id="ARBA00022679"/>
    </source>
</evidence>
<dbReference type="Gene3D" id="1.20.1050.10">
    <property type="match status" value="1"/>
</dbReference>
<dbReference type="PANTHER" id="PTHR44051:SF9">
    <property type="entry name" value="GLUTATHIONE S-TRANSFERASE 1"/>
    <property type="match status" value="1"/>
</dbReference>
<dbReference type="CDD" id="cd03189">
    <property type="entry name" value="GST_C_GTT1_like"/>
    <property type="match status" value="1"/>
</dbReference>
<evidence type="ECO:0000259" key="6">
    <source>
        <dbReference type="PROSITE" id="PS50405"/>
    </source>
</evidence>
<dbReference type="InterPro" id="IPR036249">
    <property type="entry name" value="Thioredoxin-like_sf"/>
</dbReference>
<dbReference type="GO" id="GO:0004364">
    <property type="term" value="F:glutathione transferase activity"/>
    <property type="evidence" value="ECO:0007669"/>
    <property type="project" value="UniProtKB-EC"/>
</dbReference>
<feature type="domain" description="GST C-terminal" evidence="6">
    <location>
        <begin position="92"/>
        <end position="227"/>
    </location>
</feature>
<protein>
    <recommendedName>
        <fullName evidence="1">glutathione transferase</fullName>
        <ecNumber evidence="1">2.5.1.18</ecNumber>
    </recommendedName>
</protein>
<dbReference type="Gene3D" id="3.40.30.10">
    <property type="entry name" value="Glutaredoxin"/>
    <property type="match status" value="1"/>
</dbReference>
<dbReference type="InterPro" id="IPR010987">
    <property type="entry name" value="Glutathione-S-Trfase_C-like"/>
</dbReference>
<reference evidence="7" key="4">
    <citation type="submission" date="2024-05" db="EMBL/GenBank/DDBJ databases">
        <authorList>
            <person name="Sun Q."/>
            <person name="Zhou Y."/>
        </authorList>
    </citation>
    <scope>NUCLEOTIDE SEQUENCE</scope>
    <source>
        <strain evidence="7">CGMCC 1.15931</strain>
    </source>
</reference>
<dbReference type="SFLD" id="SFLDG01150">
    <property type="entry name" value="Main.1:_Beta-like"/>
    <property type="match status" value="1"/>
</dbReference>
<dbReference type="InterPro" id="IPR004046">
    <property type="entry name" value="GST_C"/>
</dbReference>
<evidence type="ECO:0000313" key="8">
    <source>
        <dbReference type="EMBL" id="MTV55561.1"/>
    </source>
</evidence>
<dbReference type="SFLD" id="SFLDS00019">
    <property type="entry name" value="Glutathione_Transferase_(cytos"/>
    <property type="match status" value="1"/>
</dbReference>
<dbReference type="Proteomes" id="UP000430634">
    <property type="component" value="Unassembled WGS sequence"/>
</dbReference>
<dbReference type="EC" id="2.5.1.18" evidence="1"/>
<comment type="catalytic activity">
    <reaction evidence="3">
        <text>RX + glutathione = an S-substituted glutathione + a halide anion + H(+)</text>
        <dbReference type="Rhea" id="RHEA:16437"/>
        <dbReference type="ChEBI" id="CHEBI:15378"/>
        <dbReference type="ChEBI" id="CHEBI:16042"/>
        <dbReference type="ChEBI" id="CHEBI:17792"/>
        <dbReference type="ChEBI" id="CHEBI:57925"/>
        <dbReference type="ChEBI" id="CHEBI:90779"/>
        <dbReference type="EC" id="2.5.1.18"/>
    </reaction>
</comment>
<evidence type="ECO:0000256" key="3">
    <source>
        <dbReference type="ARBA" id="ARBA00047960"/>
    </source>
</evidence>
<keyword evidence="2 8" id="KW-0808">Transferase</keyword>
<dbReference type="Pfam" id="PF02798">
    <property type="entry name" value="GST_N"/>
    <property type="match status" value="1"/>
</dbReference>
<comment type="caution">
    <text evidence="8">The sequence shown here is derived from an EMBL/GenBank/DDBJ whole genome shotgun (WGS) entry which is preliminary data.</text>
</comment>
<evidence type="ECO:0000313" key="9">
    <source>
        <dbReference type="Proteomes" id="UP000430634"/>
    </source>
</evidence>
<dbReference type="PROSITE" id="PS50404">
    <property type="entry name" value="GST_NTER"/>
    <property type="match status" value="1"/>
</dbReference>
<dbReference type="SUPFAM" id="SSF47616">
    <property type="entry name" value="GST C-terminal domain-like"/>
    <property type="match status" value="1"/>
</dbReference>
<dbReference type="InterPro" id="IPR004045">
    <property type="entry name" value="Glutathione_S-Trfase_N"/>
</dbReference>
<dbReference type="Proteomes" id="UP000622638">
    <property type="component" value="Unassembled WGS sequence"/>
</dbReference>
<dbReference type="SUPFAM" id="SSF52833">
    <property type="entry name" value="Thioredoxin-like"/>
    <property type="match status" value="1"/>
</dbReference>
<dbReference type="CDD" id="cd03046">
    <property type="entry name" value="GST_N_GTT1_like"/>
    <property type="match status" value="1"/>
</dbReference>
<proteinExistence type="inferred from homology"/>
<dbReference type="PROSITE" id="PS50405">
    <property type="entry name" value="GST_CTER"/>
    <property type="match status" value="1"/>
</dbReference>
<evidence type="ECO:0000313" key="10">
    <source>
        <dbReference type="Proteomes" id="UP000622638"/>
    </source>
</evidence>
<reference evidence="7" key="1">
    <citation type="journal article" date="2014" name="Int. J. Syst. Evol. Microbiol.">
        <title>Complete genome of a new Firmicutes species belonging to the dominant human colonic microbiota ('Ruminococcus bicirculans') reveals two chromosomes and a selective capacity to utilize plant glucans.</title>
        <authorList>
            <consortium name="NISC Comparative Sequencing Program"/>
            <person name="Wegmann U."/>
            <person name="Louis P."/>
            <person name="Goesmann A."/>
            <person name="Henrissat B."/>
            <person name="Duncan S.H."/>
            <person name="Flint H.J."/>
        </authorList>
    </citation>
    <scope>NUCLEOTIDE SEQUENCE</scope>
    <source>
        <strain evidence="7">CGMCC 1.15931</strain>
    </source>
</reference>
<dbReference type="InterPro" id="IPR040079">
    <property type="entry name" value="Glutathione_S-Trfase"/>
</dbReference>
<dbReference type="OrthoDB" id="9810080at2"/>
<gene>
    <name evidence="7" type="ORF">GCM10011572_16900</name>
    <name evidence="8" type="ORF">GM672_22815</name>
</gene>
<sequence length="227" mass="25215">MIVVHHLNNSRSQRVLWLLEELGLSYQVVRYQRDAKTMLAPPELKAIHPLGKSPVVVDGDCVVAESGAIIEYLVDKYGAQGSAGALMPPPGTPEKRRWTYFLHYAEGSMMAPLLMKLIFDRVEHSPAPFFVKPIARGIAQKVKGSYILPQIAQHLAYLEGELGKHTWFAGEQFSAADIQLSFPLEAAAARGGLDGKFPRLQAFLDRIHARPAYQRALQQGGPYELLK</sequence>
<accession>A0A6I3T1Y4</accession>
<keyword evidence="10" id="KW-1185">Reference proteome</keyword>
<feature type="domain" description="GST N-terminal" evidence="5">
    <location>
        <begin position="1"/>
        <end position="81"/>
    </location>
</feature>
<dbReference type="Pfam" id="PF00043">
    <property type="entry name" value="GST_C"/>
    <property type="match status" value="1"/>
</dbReference>
<reference evidence="10" key="2">
    <citation type="journal article" date="2019" name="Int. J. Syst. Evol. Microbiol.">
        <title>The Global Catalogue of Microorganisms (GCM) 10K type strain sequencing project: providing services to taxonomists for standard genome sequencing and annotation.</title>
        <authorList>
            <consortium name="The Broad Institute Genomics Platform"/>
            <consortium name="The Broad Institute Genome Sequencing Center for Infectious Disease"/>
            <person name="Wu L."/>
            <person name="Ma J."/>
        </authorList>
    </citation>
    <scope>NUCLEOTIDE SEQUENCE [LARGE SCALE GENOMIC DNA]</scope>
    <source>
        <strain evidence="10">CGMCC 1.15931</strain>
    </source>
</reference>
<dbReference type="FunFam" id="3.40.30.10:FF:000156">
    <property type="entry name" value="Glutathione S-transferase 1"/>
    <property type="match status" value="1"/>
</dbReference>
<comment type="similarity">
    <text evidence="4">Belongs to the GST superfamily.</text>
</comment>
<dbReference type="PANTHER" id="PTHR44051">
    <property type="entry name" value="GLUTATHIONE S-TRANSFERASE-RELATED"/>
    <property type="match status" value="1"/>
</dbReference>
<dbReference type="GO" id="GO:0004601">
    <property type="term" value="F:peroxidase activity"/>
    <property type="evidence" value="ECO:0007669"/>
    <property type="project" value="UniProtKB-ARBA"/>
</dbReference>
<reference evidence="8 9" key="3">
    <citation type="submission" date="2019-11" db="EMBL/GenBank/DDBJ databases">
        <title>Type strains purchased from KCTC, JCM and DSMZ.</title>
        <authorList>
            <person name="Lu H."/>
        </authorList>
    </citation>
    <scope>NUCLEOTIDE SEQUENCE [LARGE SCALE GENOMIC DNA]</scope>
    <source>
        <strain evidence="8 9">KCTC 52429</strain>
    </source>
</reference>
<name>A0A6I3T1Y4_9BURK</name>
<dbReference type="AlphaFoldDB" id="A0A6I3T1Y4"/>
<evidence type="ECO:0000256" key="4">
    <source>
        <dbReference type="RuleBase" id="RU003494"/>
    </source>
</evidence>